<gene>
    <name evidence="3" type="ORF">FA15DRAFT_757331</name>
</gene>
<dbReference type="OrthoDB" id="3038309at2759"/>
<dbReference type="Proteomes" id="UP000307440">
    <property type="component" value="Unassembled WGS sequence"/>
</dbReference>
<evidence type="ECO:0000313" key="3">
    <source>
        <dbReference type="EMBL" id="TFK23320.1"/>
    </source>
</evidence>
<reference evidence="3 4" key="1">
    <citation type="journal article" date="2019" name="Nat. Ecol. Evol.">
        <title>Megaphylogeny resolves global patterns of mushroom evolution.</title>
        <authorList>
            <person name="Varga T."/>
            <person name="Krizsan K."/>
            <person name="Foldi C."/>
            <person name="Dima B."/>
            <person name="Sanchez-Garcia M."/>
            <person name="Sanchez-Ramirez S."/>
            <person name="Szollosi G.J."/>
            <person name="Szarkandi J.G."/>
            <person name="Papp V."/>
            <person name="Albert L."/>
            <person name="Andreopoulos W."/>
            <person name="Angelini C."/>
            <person name="Antonin V."/>
            <person name="Barry K.W."/>
            <person name="Bougher N.L."/>
            <person name="Buchanan P."/>
            <person name="Buyck B."/>
            <person name="Bense V."/>
            <person name="Catcheside P."/>
            <person name="Chovatia M."/>
            <person name="Cooper J."/>
            <person name="Damon W."/>
            <person name="Desjardin D."/>
            <person name="Finy P."/>
            <person name="Geml J."/>
            <person name="Haridas S."/>
            <person name="Hughes K."/>
            <person name="Justo A."/>
            <person name="Karasinski D."/>
            <person name="Kautmanova I."/>
            <person name="Kiss B."/>
            <person name="Kocsube S."/>
            <person name="Kotiranta H."/>
            <person name="LaButti K.M."/>
            <person name="Lechner B.E."/>
            <person name="Liimatainen K."/>
            <person name="Lipzen A."/>
            <person name="Lukacs Z."/>
            <person name="Mihaltcheva S."/>
            <person name="Morgado L.N."/>
            <person name="Niskanen T."/>
            <person name="Noordeloos M.E."/>
            <person name="Ohm R.A."/>
            <person name="Ortiz-Santana B."/>
            <person name="Ovrebo C."/>
            <person name="Racz N."/>
            <person name="Riley R."/>
            <person name="Savchenko A."/>
            <person name="Shiryaev A."/>
            <person name="Soop K."/>
            <person name="Spirin V."/>
            <person name="Szebenyi C."/>
            <person name="Tomsovsky M."/>
            <person name="Tulloss R.E."/>
            <person name="Uehling J."/>
            <person name="Grigoriev I.V."/>
            <person name="Vagvolgyi C."/>
            <person name="Papp T."/>
            <person name="Martin F.M."/>
            <person name="Miettinen O."/>
            <person name="Hibbett D.S."/>
            <person name="Nagy L.G."/>
        </authorList>
    </citation>
    <scope>NUCLEOTIDE SEQUENCE [LARGE SCALE GENOMIC DNA]</scope>
    <source>
        <strain evidence="3 4">CBS 121175</strain>
    </source>
</reference>
<keyword evidence="1" id="KW-0677">Repeat</keyword>
<organism evidence="3 4">
    <name type="scientific">Coprinopsis marcescibilis</name>
    <name type="common">Agaric fungus</name>
    <name type="synonym">Psathyrella marcescibilis</name>
    <dbReference type="NCBI Taxonomy" id="230819"/>
    <lineage>
        <taxon>Eukaryota</taxon>
        <taxon>Fungi</taxon>
        <taxon>Dikarya</taxon>
        <taxon>Basidiomycota</taxon>
        <taxon>Agaricomycotina</taxon>
        <taxon>Agaricomycetes</taxon>
        <taxon>Agaricomycetidae</taxon>
        <taxon>Agaricales</taxon>
        <taxon>Agaricineae</taxon>
        <taxon>Psathyrellaceae</taxon>
        <taxon>Coprinopsis</taxon>
    </lineage>
</organism>
<feature type="domain" description="Nephrocystin 3-like N-terminal" evidence="2">
    <location>
        <begin position="174"/>
        <end position="318"/>
    </location>
</feature>
<dbReference type="SUPFAM" id="SSF52540">
    <property type="entry name" value="P-loop containing nucleoside triphosphate hydrolases"/>
    <property type="match status" value="1"/>
</dbReference>
<dbReference type="Pfam" id="PF13374">
    <property type="entry name" value="TPR_10"/>
    <property type="match status" value="3"/>
</dbReference>
<dbReference type="PANTHER" id="PTHR19959">
    <property type="entry name" value="KINESIN LIGHT CHAIN"/>
    <property type="match status" value="1"/>
</dbReference>
<dbReference type="EMBL" id="ML210221">
    <property type="protein sequence ID" value="TFK23320.1"/>
    <property type="molecule type" value="Genomic_DNA"/>
</dbReference>
<name>A0A5C3KRR8_COPMA</name>
<dbReference type="InterPro" id="IPR027417">
    <property type="entry name" value="P-loop_NTPase"/>
</dbReference>
<dbReference type="PANTHER" id="PTHR19959:SF119">
    <property type="entry name" value="FUNGAL LIPASE-LIKE DOMAIN-CONTAINING PROTEIN"/>
    <property type="match status" value="1"/>
</dbReference>
<evidence type="ECO:0000313" key="4">
    <source>
        <dbReference type="Proteomes" id="UP000307440"/>
    </source>
</evidence>
<dbReference type="Gene3D" id="1.25.40.10">
    <property type="entry name" value="Tetratricopeptide repeat domain"/>
    <property type="match status" value="5"/>
</dbReference>
<evidence type="ECO:0000259" key="2">
    <source>
        <dbReference type="Pfam" id="PF24883"/>
    </source>
</evidence>
<dbReference type="InterPro" id="IPR011990">
    <property type="entry name" value="TPR-like_helical_dom_sf"/>
</dbReference>
<proteinExistence type="predicted"/>
<keyword evidence="4" id="KW-1185">Reference proteome</keyword>
<evidence type="ECO:0000256" key="1">
    <source>
        <dbReference type="ARBA" id="ARBA00022737"/>
    </source>
</evidence>
<dbReference type="Pfam" id="PF24883">
    <property type="entry name" value="NPHP3_N"/>
    <property type="match status" value="1"/>
</dbReference>
<sequence>MAKLDLAKHEPELALLLSSLAFHLALSQRIEEAIPVLEEAREVSTLCSMARSLYAYTTPGSSTTKLSRGLWRSLKGGLRGQGSAKAGIEIFSKSSHVMLNDVVINAQAVERQEIHYHSADSAAGIKLQEALRRLPDPKRCHWDIMRVCSEGTRIAHLEEISSWATRSVDNNVPSEQAERVLVVGGPAGSGKSALAHTICKRMDDSGLLVASFFFSQMGQQLTSEDFMAVFIRGLCSLNPQIEQRIGRLIVEKPALASSSAIVQFEGLVIPIIPLLSTDRTFVVGIDSLDEQSDKVLLGFLRDYVPRLPVTFKFVLTTRPVPQVMQHLEGQPHIHMFSRLLAGGSSSQDVRTYTQLRLSKTNYCARISPELLDEFVSKCEGLFLWAETVLNHIDGSYNPPAELADIVKGASSHWMESETSTKKLESLYAHILSKLQWTDRRFVEKYNVVMGALVTLMEPLSVRGLAALYAPDGIAEEDIHRICTFIRPLLQDYSRDTPRRPVRLLHLSVQEFLTRNAPPPCYIDLDVHHLFLSRLSLLTIKKELAPTHVPTLGFTEGDWVWDFTEAAPRIPRLSMEVALEHLWYACRHVGEHELSVPKEIANEPHGALLYETVVENPCCLLEASASMGAIVDIVSLRKKALTLRSAVFTLEGIRETMKTYFAMAACLYPQDKSLVLMEEAIRLYRQCAPSRAEPPMELEYAAGLLRLSWLHSARLRSKEGLVVAEEALAITRRLTSTSHNMANPVLGSALLLQSRILHKLRRSAESHEVDLKAIDTFRELEAVQPDIFRVHLATTLHRAGSNLTRRQRHSEAITYIQESTKLRRWLASSNPDRFEGPLASVLLEYGVCLVEVGKATEAVALGEEAVMIQGRLVEKHASYCSPDLAHSLHRLAWHLSQCGRDSDAVPPSKESLEIRRKLAETDPTAYESALSSSLHAHAIYLSKSPTTLAESVAHGQEAMEIRRRLANEDPQSNNADLADSLHNLSNDLADCSRYSEAVKLAKECVDIYRSLAERDPATYEASLADSLHNYAIYLSRSPTRLAESVEPGQEAVEIRRRLVREDPQSFDDLADSLHNLAACLVNCNRHSSAVVVVKESVDIRRRLSEENPAKYEVSLAESLHAYAFCLSKSPTTLEESIEPGQEAVEIRRRLAREDPQRFDAGLADSLYSLSAGLANCNCNSNAVLIVKESVDIRRRLAESDPATYEASLADSLHNYAIYLSRSPTTLAESVEPAQEAVEIRRRLAREDPQGFDAHLVQSIHNLAWCLGRCGRHSDAALTMKESVDTHRKLAETDPATYSVSLASSLQDYAFYLSKSSTTLTESIEPVQEAVKIRRRLACEDPQSFDAGLAESLHKLALRLNSCGRYSEAVPVVKECVDVRRRLAVRNRATYEPLLASALNSHAWYLAHIPGREPEALKPAEESVNIYRRLALEDPKTFLNNLATSLDTMAYSLNNCGRYEDALPPVLEGLEICHQGIEGEAYKISDSTSSILHKTYAESLVGLGRGNEATVTLKSAIIIYRRLLSLEPEDASYSRELQECHQLLERLAGVCSTEI</sequence>
<protein>
    <recommendedName>
        <fullName evidence="2">Nephrocystin 3-like N-terminal domain-containing protein</fullName>
    </recommendedName>
</protein>
<dbReference type="SUPFAM" id="SSF48452">
    <property type="entry name" value="TPR-like"/>
    <property type="match status" value="3"/>
</dbReference>
<accession>A0A5C3KRR8</accession>
<dbReference type="InterPro" id="IPR056884">
    <property type="entry name" value="NPHP3-like_N"/>
</dbReference>